<accession>A0A8J7KH99</accession>
<comment type="caution">
    <text evidence="1">The sequence shown here is derived from an EMBL/GenBank/DDBJ whole genome shotgun (WGS) entry which is preliminary data.</text>
</comment>
<evidence type="ECO:0000313" key="2">
    <source>
        <dbReference type="Proteomes" id="UP000622552"/>
    </source>
</evidence>
<dbReference type="AlphaFoldDB" id="A0A8J7KH99"/>
<dbReference type="RefSeq" id="WP_197005032.1">
    <property type="nucleotide sequence ID" value="NZ_BONS01000017.1"/>
</dbReference>
<evidence type="ECO:0000313" key="1">
    <source>
        <dbReference type="EMBL" id="MBG6138255.1"/>
    </source>
</evidence>
<organism evidence="1 2">
    <name type="scientific">Longispora fulva</name>
    <dbReference type="NCBI Taxonomy" id="619741"/>
    <lineage>
        <taxon>Bacteria</taxon>
        <taxon>Bacillati</taxon>
        <taxon>Actinomycetota</taxon>
        <taxon>Actinomycetes</taxon>
        <taxon>Micromonosporales</taxon>
        <taxon>Micromonosporaceae</taxon>
        <taxon>Longispora</taxon>
    </lineage>
</organism>
<sequence>MPRNRALWRSCRDTVSHLAIPDPFDVGEFITALAGQRGRPIELVPVSAPTGSACGLLVSTDHADYICFPEDTTPLHREHILLHEVGHLVRGHVGTTVLDGAAAGALMPNLSAELVRRVLGRGGYTETQEQEAELIASLIARRATRRRTDGPPLDLNLADGFERLRSVFDGRDHR</sequence>
<proteinExistence type="predicted"/>
<dbReference type="Proteomes" id="UP000622552">
    <property type="component" value="Unassembled WGS sequence"/>
</dbReference>
<dbReference type="EMBL" id="JADOUF010000001">
    <property type="protein sequence ID" value="MBG6138255.1"/>
    <property type="molecule type" value="Genomic_DNA"/>
</dbReference>
<gene>
    <name evidence="1" type="ORF">IW245_004449</name>
</gene>
<keyword evidence="2" id="KW-1185">Reference proteome</keyword>
<protein>
    <recommendedName>
        <fullName evidence="3">IrrE N-terminal-like domain-containing protein</fullName>
    </recommendedName>
</protein>
<name>A0A8J7KH99_9ACTN</name>
<reference evidence="1" key="1">
    <citation type="submission" date="2020-11" db="EMBL/GenBank/DDBJ databases">
        <title>Sequencing the genomes of 1000 actinobacteria strains.</title>
        <authorList>
            <person name="Klenk H.-P."/>
        </authorList>
    </citation>
    <scope>NUCLEOTIDE SEQUENCE</scope>
    <source>
        <strain evidence="1">DSM 45356</strain>
    </source>
</reference>
<evidence type="ECO:0008006" key="3">
    <source>
        <dbReference type="Google" id="ProtNLM"/>
    </source>
</evidence>